<dbReference type="EMBL" id="CADEAL010001469">
    <property type="protein sequence ID" value="CAB1432716.1"/>
    <property type="molecule type" value="Genomic_DNA"/>
</dbReference>
<feature type="compositionally biased region" description="Basic and acidic residues" evidence="1">
    <location>
        <begin position="15"/>
        <end position="36"/>
    </location>
</feature>
<comment type="caution">
    <text evidence="2">The sequence shown here is derived from an EMBL/GenBank/DDBJ whole genome shotgun (WGS) entry which is preliminary data.</text>
</comment>
<feature type="region of interest" description="Disordered" evidence="1">
    <location>
        <begin position="13"/>
        <end position="36"/>
    </location>
</feature>
<proteinExistence type="predicted"/>
<accession>A0A9N7UMB1</accession>
<gene>
    <name evidence="2" type="ORF">PLEPLA_LOCUS20799</name>
</gene>
<reference evidence="2" key="1">
    <citation type="submission" date="2020-03" db="EMBL/GenBank/DDBJ databases">
        <authorList>
            <person name="Weist P."/>
        </authorList>
    </citation>
    <scope>NUCLEOTIDE SEQUENCE</scope>
</reference>
<evidence type="ECO:0000313" key="3">
    <source>
        <dbReference type="Proteomes" id="UP001153269"/>
    </source>
</evidence>
<sequence length="209" mass="22604">MRRRFHAVIAAAAHGKTDTTHEASVHEPRESAPEMESRKITEAATARSSQAGGKGTTVYRTRRTSVKTSRGVGGCWGSIICSKRGSLAVVSTPHPTRALSAVATVFFKLCGRDSSFSETVGVDEAVHEREDGARPDRSPHIIWRAERGRGGGLWVIRAGLKTVTEDERGKECRREGERAVGEIMEYRHLSVSGSTCGKKSGEGDEGEGR</sequence>
<keyword evidence="3" id="KW-1185">Reference proteome</keyword>
<evidence type="ECO:0000313" key="2">
    <source>
        <dbReference type="EMBL" id="CAB1432716.1"/>
    </source>
</evidence>
<dbReference type="AlphaFoldDB" id="A0A9N7UMB1"/>
<protein>
    <submittedName>
        <fullName evidence="2">Uncharacterized protein</fullName>
    </submittedName>
</protein>
<evidence type="ECO:0000256" key="1">
    <source>
        <dbReference type="SAM" id="MobiDB-lite"/>
    </source>
</evidence>
<dbReference type="Proteomes" id="UP001153269">
    <property type="component" value="Unassembled WGS sequence"/>
</dbReference>
<name>A0A9N7UMB1_PLEPL</name>
<organism evidence="2 3">
    <name type="scientific">Pleuronectes platessa</name>
    <name type="common">European plaice</name>
    <dbReference type="NCBI Taxonomy" id="8262"/>
    <lineage>
        <taxon>Eukaryota</taxon>
        <taxon>Metazoa</taxon>
        <taxon>Chordata</taxon>
        <taxon>Craniata</taxon>
        <taxon>Vertebrata</taxon>
        <taxon>Euteleostomi</taxon>
        <taxon>Actinopterygii</taxon>
        <taxon>Neopterygii</taxon>
        <taxon>Teleostei</taxon>
        <taxon>Neoteleostei</taxon>
        <taxon>Acanthomorphata</taxon>
        <taxon>Carangaria</taxon>
        <taxon>Pleuronectiformes</taxon>
        <taxon>Pleuronectoidei</taxon>
        <taxon>Pleuronectidae</taxon>
        <taxon>Pleuronectes</taxon>
    </lineage>
</organism>